<dbReference type="InterPro" id="IPR027417">
    <property type="entry name" value="P-loop_NTPase"/>
</dbReference>
<dbReference type="AlphaFoldDB" id="A0A5B7ITI3"/>
<evidence type="ECO:0000313" key="3">
    <source>
        <dbReference type="EMBL" id="MPC84956.1"/>
    </source>
</evidence>
<evidence type="ECO:0000256" key="1">
    <source>
        <dbReference type="ARBA" id="ARBA00022741"/>
    </source>
</evidence>
<dbReference type="Proteomes" id="UP000324222">
    <property type="component" value="Unassembled WGS sequence"/>
</dbReference>
<proteinExistence type="predicted"/>
<gene>
    <name evidence="3" type="primary">YPT1</name>
    <name evidence="3" type="ORF">E2C01_079711</name>
</gene>
<dbReference type="InterPro" id="IPR050227">
    <property type="entry name" value="Rab"/>
</dbReference>
<evidence type="ECO:0000256" key="2">
    <source>
        <dbReference type="ARBA" id="ARBA00023134"/>
    </source>
</evidence>
<evidence type="ECO:0000313" key="4">
    <source>
        <dbReference type="Proteomes" id="UP000324222"/>
    </source>
</evidence>
<organism evidence="3 4">
    <name type="scientific">Portunus trituberculatus</name>
    <name type="common">Swimming crab</name>
    <name type="synonym">Neptunus trituberculatus</name>
    <dbReference type="NCBI Taxonomy" id="210409"/>
    <lineage>
        <taxon>Eukaryota</taxon>
        <taxon>Metazoa</taxon>
        <taxon>Ecdysozoa</taxon>
        <taxon>Arthropoda</taxon>
        <taxon>Crustacea</taxon>
        <taxon>Multicrustacea</taxon>
        <taxon>Malacostraca</taxon>
        <taxon>Eumalacostraca</taxon>
        <taxon>Eucarida</taxon>
        <taxon>Decapoda</taxon>
        <taxon>Pleocyemata</taxon>
        <taxon>Brachyura</taxon>
        <taxon>Eubrachyura</taxon>
        <taxon>Portunoidea</taxon>
        <taxon>Portunidae</taxon>
        <taxon>Portuninae</taxon>
        <taxon>Portunus</taxon>
    </lineage>
</organism>
<dbReference type="GO" id="GO:0003924">
    <property type="term" value="F:GTPase activity"/>
    <property type="evidence" value="ECO:0007669"/>
    <property type="project" value="InterPro"/>
</dbReference>
<keyword evidence="4" id="KW-1185">Reference proteome</keyword>
<dbReference type="EMBL" id="VSRR010066921">
    <property type="protein sequence ID" value="MPC84956.1"/>
    <property type="molecule type" value="Genomic_DNA"/>
</dbReference>
<dbReference type="Pfam" id="PF00071">
    <property type="entry name" value="Ras"/>
    <property type="match status" value="1"/>
</dbReference>
<dbReference type="GO" id="GO:0005525">
    <property type="term" value="F:GTP binding"/>
    <property type="evidence" value="ECO:0007669"/>
    <property type="project" value="UniProtKB-KW"/>
</dbReference>
<dbReference type="PANTHER" id="PTHR47977">
    <property type="entry name" value="RAS-RELATED PROTEIN RAB"/>
    <property type="match status" value="1"/>
</dbReference>
<keyword evidence="1" id="KW-0547">Nucleotide-binding</keyword>
<dbReference type="Gene3D" id="3.40.50.300">
    <property type="entry name" value="P-loop containing nucleotide triphosphate hydrolases"/>
    <property type="match status" value="1"/>
</dbReference>
<name>A0A5B7ITI3_PORTR</name>
<keyword evidence="2" id="KW-0342">GTP-binding</keyword>
<dbReference type="InterPro" id="IPR001806">
    <property type="entry name" value="Small_GTPase"/>
</dbReference>
<dbReference type="SUPFAM" id="SSF52540">
    <property type="entry name" value="P-loop containing nucleoside triphosphate hydrolases"/>
    <property type="match status" value="1"/>
</dbReference>
<sequence>MDARPQVASTGEYRRDFGSTLGVDYRTVEVKVHGVMAVLQLWDTAGQERFRSITRQYYR</sequence>
<accession>A0A5B7ITI3</accession>
<reference evidence="3 4" key="1">
    <citation type="submission" date="2019-05" db="EMBL/GenBank/DDBJ databases">
        <title>Another draft genome of Portunus trituberculatus and its Hox gene families provides insights of decapod evolution.</title>
        <authorList>
            <person name="Jeong J.-H."/>
            <person name="Song I."/>
            <person name="Kim S."/>
            <person name="Choi T."/>
            <person name="Kim D."/>
            <person name="Ryu S."/>
            <person name="Kim W."/>
        </authorList>
    </citation>
    <scope>NUCLEOTIDE SEQUENCE [LARGE SCALE GENOMIC DNA]</scope>
    <source>
        <tissue evidence="3">Muscle</tissue>
    </source>
</reference>
<dbReference type="OrthoDB" id="6368312at2759"/>
<comment type="caution">
    <text evidence="3">The sequence shown here is derived from an EMBL/GenBank/DDBJ whole genome shotgun (WGS) entry which is preliminary data.</text>
</comment>
<dbReference type="PROSITE" id="PS51419">
    <property type="entry name" value="RAB"/>
    <property type="match status" value="1"/>
</dbReference>
<dbReference type="PRINTS" id="PR00449">
    <property type="entry name" value="RASTRNSFRMNG"/>
</dbReference>
<protein>
    <submittedName>
        <fullName evidence="3">GTP-binding protein YPT1</fullName>
    </submittedName>
</protein>